<name>A0A9X3EJA0_9BACT</name>
<feature type="compositionally biased region" description="Low complexity" evidence="1">
    <location>
        <begin position="58"/>
        <end position="82"/>
    </location>
</feature>
<evidence type="ECO:0000313" key="3">
    <source>
        <dbReference type="EMBL" id="MCY1005057.1"/>
    </source>
</evidence>
<dbReference type="Proteomes" id="UP001150924">
    <property type="component" value="Unassembled WGS sequence"/>
</dbReference>
<keyword evidence="4" id="KW-1185">Reference proteome</keyword>
<evidence type="ECO:0008006" key="5">
    <source>
        <dbReference type="Google" id="ProtNLM"/>
    </source>
</evidence>
<feature type="region of interest" description="Disordered" evidence="1">
    <location>
        <begin position="450"/>
        <end position="479"/>
    </location>
</feature>
<feature type="compositionally biased region" description="Basic and acidic residues" evidence="1">
    <location>
        <begin position="450"/>
        <end position="463"/>
    </location>
</feature>
<dbReference type="EMBL" id="JAPNKE010000002">
    <property type="protein sequence ID" value="MCY1005057.1"/>
    <property type="molecule type" value="Genomic_DNA"/>
</dbReference>
<dbReference type="RefSeq" id="WP_267766678.1">
    <property type="nucleotide sequence ID" value="NZ_JAPNKE010000002.1"/>
</dbReference>
<proteinExistence type="predicted"/>
<reference evidence="3" key="1">
    <citation type="submission" date="2022-11" db="EMBL/GenBank/DDBJ databases">
        <title>Minimal conservation of predation-associated metabolite biosynthetic gene clusters underscores biosynthetic potential of Myxococcota including descriptions for ten novel species: Archangium lansinium sp. nov., Myxococcus landrumus sp. nov., Nannocystis bai.</title>
        <authorList>
            <person name="Ahearne A."/>
            <person name="Stevens C."/>
            <person name="Phillips K."/>
        </authorList>
    </citation>
    <scope>NUCLEOTIDE SEQUENCE</scope>
    <source>
        <strain evidence="3">Na p29</strain>
    </source>
</reference>
<feature type="chain" id="PRO_5040916099" description="Right handed beta helix domain-containing protein" evidence="2">
    <location>
        <begin position="24"/>
        <end position="479"/>
    </location>
</feature>
<dbReference type="AlphaFoldDB" id="A0A9X3EJA0"/>
<evidence type="ECO:0000256" key="1">
    <source>
        <dbReference type="SAM" id="MobiDB-lite"/>
    </source>
</evidence>
<dbReference type="SUPFAM" id="SSF51126">
    <property type="entry name" value="Pectin lyase-like"/>
    <property type="match status" value="1"/>
</dbReference>
<gene>
    <name evidence="3" type="ORF">OV079_05625</name>
</gene>
<feature type="compositionally biased region" description="Low complexity" evidence="1">
    <location>
        <begin position="24"/>
        <end position="50"/>
    </location>
</feature>
<feature type="region of interest" description="Disordered" evidence="1">
    <location>
        <begin position="24"/>
        <end position="82"/>
    </location>
</feature>
<sequence>MKTSPLSLASSLLLAACFNPAGSDTTDTGGSDGPTTTSTATVGPGSTSSGEGPATSLGPTGPTSGEEGTVTLTGDTSTGTDTTGEPCDLDVCPCDSATECRPGQQCHEGQCVECIDSATCDGRVCDPVDHVCRACREHDDCPETACELDDGVCFPKASTSHAFIDPALVCGAQSCAEDQPCCSIAQAMSQHQDAEHLVVHLLPGTYATGIHLDQGGRKIAVLGSELTTFTVDVEPAVLLGLEMQDLAIDSELYVARIRIEDGQGAAAVRCRAAAQLWLDDVRIVGYGGRAISAAECTTVVRRNQLAQNLYSIHIAEGATLRLENSLVAHFNMGAALEIGAASTANLLYTTLGDVTQHESGLFACLDGTAGLDARNSALLSHGLVDTFSCATSAAQLSDSLVSAAELENADTNTSVIPPQAVPQIFMDWNGGDLHVFGDGLPLAGVARWKQGDPRTDVDGDPRPLMDGAPDIAGGDRPPG</sequence>
<feature type="signal peptide" evidence="2">
    <location>
        <begin position="1"/>
        <end position="23"/>
    </location>
</feature>
<evidence type="ECO:0000256" key="2">
    <source>
        <dbReference type="SAM" id="SignalP"/>
    </source>
</evidence>
<organism evidence="3 4">
    <name type="scientific">Nannocystis pusilla</name>
    <dbReference type="NCBI Taxonomy" id="889268"/>
    <lineage>
        <taxon>Bacteria</taxon>
        <taxon>Pseudomonadati</taxon>
        <taxon>Myxococcota</taxon>
        <taxon>Polyangia</taxon>
        <taxon>Nannocystales</taxon>
        <taxon>Nannocystaceae</taxon>
        <taxon>Nannocystis</taxon>
    </lineage>
</organism>
<dbReference type="InterPro" id="IPR011050">
    <property type="entry name" value="Pectin_lyase_fold/virulence"/>
</dbReference>
<comment type="caution">
    <text evidence="3">The sequence shown here is derived from an EMBL/GenBank/DDBJ whole genome shotgun (WGS) entry which is preliminary data.</text>
</comment>
<evidence type="ECO:0000313" key="4">
    <source>
        <dbReference type="Proteomes" id="UP001150924"/>
    </source>
</evidence>
<accession>A0A9X3EJA0</accession>
<protein>
    <recommendedName>
        <fullName evidence="5">Right handed beta helix domain-containing protein</fullName>
    </recommendedName>
</protein>
<keyword evidence="2" id="KW-0732">Signal</keyword>
<dbReference type="PROSITE" id="PS51257">
    <property type="entry name" value="PROKAR_LIPOPROTEIN"/>
    <property type="match status" value="1"/>
</dbReference>